<comment type="caution">
    <text evidence="8">The sequence shown here is derived from an EMBL/GenBank/DDBJ whole genome shotgun (WGS) entry which is preliminary data.</text>
</comment>
<evidence type="ECO:0000259" key="7">
    <source>
        <dbReference type="PROSITE" id="PS50878"/>
    </source>
</evidence>
<dbReference type="Pfam" id="PF00078">
    <property type="entry name" value="RVT_1"/>
    <property type="match status" value="1"/>
</dbReference>
<dbReference type="FunFam" id="3.30.70.270:FF:000020">
    <property type="entry name" value="Transposon Tf2-6 polyprotein-like Protein"/>
    <property type="match status" value="1"/>
</dbReference>
<protein>
    <recommendedName>
        <fullName evidence="7">Reverse transcriptase domain-containing protein</fullName>
    </recommendedName>
</protein>
<keyword evidence="6" id="KW-0695">RNA-directed DNA polymerase</keyword>
<sequence>MLDTSVIVFIDDILVYSKDMEAHTTHLRAALQRLRQEKLYAKFKKCEFWLKEVVFLGHVVSEDGIKVDPSKIAAIIGWEAPKSVVEIRSFLGLAGYCRRFVEDYSRIAVPLTRLTKKGEKFIWTDECEKCFQTLKSRLVSAPILTIPVNAVPFTLYTDASGLGIGCVLMQGEQVIAYASRQLKEHEKNYPTHDLELAVVIHAIKTWRHYLYGEKFQIKLDHKSLTYLFTQKDLNMKQRRWLELLKDYDCDIQYHPGKANVVANALSRKWASKPEAGPSTNAALCAAASSSIEGNEEYIIETAKDPVEQGLIHKFTMMFAALKISPDLVDEVKMAPYEALYGKKCRRPLLWNEVGERRIIGPEFVEETYRVIDLIKERVKTAQVRQKHYADNRRRDLEFAVGDKVFLKISPVRGLKRFGKKGKLCPRYVGPYEILARRGNVAYQLALPPSMSSVHDVFHVSLLKKYVRDPSHILTADPSDLTEDLTFEVVPVMLSSRKVQQLRTKDIHYVKDFVIARLDLATWSKLSNERQEVIVRLVIVFVSVWSGAWAWDHSSHWHLFVVFYFNMLGMGGASGEGHGMVVSDVDAGLAMVMWHCGLRGYSVNDYVNAPTYGGVAALDVQAGEDEHDASCECPFCVYL</sequence>
<keyword evidence="2" id="KW-0548">Nucleotidyltransferase</keyword>
<dbReference type="GO" id="GO:0003964">
    <property type="term" value="F:RNA-directed DNA polymerase activity"/>
    <property type="evidence" value="ECO:0007669"/>
    <property type="project" value="UniProtKB-KW"/>
</dbReference>
<dbReference type="EMBL" id="JAMYWD010000004">
    <property type="protein sequence ID" value="KAJ4974055.1"/>
    <property type="molecule type" value="Genomic_DNA"/>
</dbReference>
<keyword evidence="9" id="KW-1185">Reference proteome</keyword>
<evidence type="ECO:0000256" key="3">
    <source>
        <dbReference type="ARBA" id="ARBA00022722"/>
    </source>
</evidence>
<evidence type="ECO:0000313" key="8">
    <source>
        <dbReference type="EMBL" id="KAJ4974055.1"/>
    </source>
</evidence>
<dbReference type="Pfam" id="PF24626">
    <property type="entry name" value="SH3_Tf2-1"/>
    <property type="match status" value="1"/>
</dbReference>
<dbReference type="InterPro" id="IPR043502">
    <property type="entry name" value="DNA/RNA_pol_sf"/>
</dbReference>
<dbReference type="FunFam" id="3.10.20.370:FF:000001">
    <property type="entry name" value="Retrovirus-related Pol polyprotein from transposon 17.6-like protein"/>
    <property type="match status" value="1"/>
</dbReference>
<dbReference type="PANTHER" id="PTHR37984:SF5">
    <property type="entry name" value="PROTEIN NYNRIN-LIKE"/>
    <property type="match status" value="1"/>
</dbReference>
<dbReference type="InterPro" id="IPR056924">
    <property type="entry name" value="SH3_Tf2-1"/>
</dbReference>
<organism evidence="8 9">
    <name type="scientific">Protea cynaroides</name>
    <dbReference type="NCBI Taxonomy" id="273540"/>
    <lineage>
        <taxon>Eukaryota</taxon>
        <taxon>Viridiplantae</taxon>
        <taxon>Streptophyta</taxon>
        <taxon>Embryophyta</taxon>
        <taxon>Tracheophyta</taxon>
        <taxon>Spermatophyta</taxon>
        <taxon>Magnoliopsida</taxon>
        <taxon>Proteales</taxon>
        <taxon>Proteaceae</taxon>
        <taxon>Protea</taxon>
    </lineage>
</organism>
<evidence type="ECO:0000256" key="5">
    <source>
        <dbReference type="ARBA" id="ARBA00022801"/>
    </source>
</evidence>
<feature type="domain" description="Reverse transcriptase" evidence="7">
    <location>
        <begin position="1"/>
        <end position="60"/>
    </location>
</feature>
<dbReference type="Proteomes" id="UP001141806">
    <property type="component" value="Unassembled WGS sequence"/>
</dbReference>
<proteinExistence type="predicted"/>
<dbReference type="OrthoDB" id="2013610at2759"/>
<dbReference type="InterPro" id="IPR043128">
    <property type="entry name" value="Rev_trsase/Diguanyl_cyclase"/>
</dbReference>
<dbReference type="InterPro" id="IPR041373">
    <property type="entry name" value="RT_RNaseH"/>
</dbReference>
<dbReference type="AlphaFoldDB" id="A0A9Q0QW86"/>
<dbReference type="Pfam" id="PF17917">
    <property type="entry name" value="RT_RNaseH"/>
    <property type="match status" value="1"/>
</dbReference>
<keyword evidence="1" id="KW-0808">Transferase</keyword>
<evidence type="ECO:0000256" key="4">
    <source>
        <dbReference type="ARBA" id="ARBA00022759"/>
    </source>
</evidence>
<keyword evidence="5" id="KW-0378">Hydrolase</keyword>
<dbReference type="Gene3D" id="3.30.70.270">
    <property type="match status" value="2"/>
</dbReference>
<dbReference type="SUPFAM" id="SSF56672">
    <property type="entry name" value="DNA/RNA polymerases"/>
    <property type="match status" value="1"/>
</dbReference>
<evidence type="ECO:0000256" key="2">
    <source>
        <dbReference type="ARBA" id="ARBA00022695"/>
    </source>
</evidence>
<dbReference type="PROSITE" id="PS50878">
    <property type="entry name" value="RT_POL"/>
    <property type="match status" value="1"/>
</dbReference>
<evidence type="ECO:0000256" key="6">
    <source>
        <dbReference type="ARBA" id="ARBA00022918"/>
    </source>
</evidence>
<evidence type="ECO:0000256" key="1">
    <source>
        <dbReference type="ARBA" id="ARBA00022679"/>
    </source>
</evidence>
<dbReference type="GO" id="GO:0016787">
    <property type="term" value="F:hydrolase activity"/>
    <property type="evidence" value="ECO:0007669"/>
    <property type="project" value="UniProtKB-KW"/>
</dbReference>
<dbReference type="InterPro" id="IPR000477">
    <property type="entry name" value="RT_dom"/>
</dbReference>
<dbReference type="GO" id="GO:0004519">
    <property type="term" value="F:endonuclease activity"/>
    <property type="evidence" value="ECO:0007669"/>
    <property type="project" value="UniProtKB-KW"/>
</dbReference>
<name>A0A9Q0QW86_9MAGN</name>
<dbReference type="InterPro" id="IPR050951">
    <property type="entry name" value="Retrovirus_Pol_polyprotein"/>
</dbReference>
<reference evidence="8" key="1">
    <citation type="journal article" date="2023" name="Plant J.">
        <title>The genome of the king protea, Protea cynaroides.</title>
        <authorList>
            <person name="Chang J."/>
            <person name="Duong T.A."/>
            <person name="Schoeman C."/>
            <person name="Ma X."/>
            <person name="Roodt D."/>
            <person name="Barker N."/>
            <person name="Li Z."/>
            <person name="Van de Peer Y."/>
            <person name="Mizrachi E."/>
        </authorList>
    </citation>
    <scope>NUCLEOTIDE SEQUENCE</scope>
    <source>
        <tissue evidence="8">Young leaves</tissue>
    </source>
</reference>
<gene>
    <name evidence="8" type="ORF">NE237_007229</name>
</gene>
<evidence type="ECO:0000313" key="9">
    <source>
        <dbReference type="Proteomes" id="UP001141806"/>
    </source>
</evidence>
<keyword evidence="3" id="KW-0540">Nuclease</keyword>
<dbReference type="Gene3D" id="3.10.20.370">
    <property type="match status" value="1"/>
</dbReference>
<dbReference type="PANTHER" id="PTHR37984">
    <property type="entry name" value="PROTEIN CBG26694"/>
    <property type="match status" value="1"/>
</dbReference>
<keyword evidence="4" id="KW-0255">Endonuclease</keyword>
<dbReference type="CDD" id="cd09274">
    <property type="entry name" value="RNase_HI_RT_Ty3"/>
    <property type="match status" value="1"/>
</dbReference>
<accession>A0A9Q0QW86</accession>